<accession>E2GLZ0</accession>
<dbReference type="GO" id="GO:0005524">
    <property type="term" value="F:ATP binding"/>
    <property type="evidence" value="ECO:0007669"/>
    <property type="project" value="UniProtKB-KW"/>
</dbReference>
<keyword evidence="14" id="KW-1185">Reference proteome</keyword>
<evidence type="ECO:0000256" key="4">
    <source>
        <dbReference type="ARBA" id="ARBA00022741"/>
    </source>
</evidence>
<dbReference type="EC" id="5.6.2.3" evidence="10"/>
<dbReference type="OrthoDB" id="2382at10239"/>
<dbReference type="CDD" id="cd00984">
    <property type="entry name" value="DnaB_C"/>
    <property type="match status" value="1"/>
</dbReference>
<comment type="similarity">
    <text evidence="1">Belongs to the helicase family. DnaB subfamily.</text>
</comment>
<sequence>MNENLYSIQIEQSVLSALMSLNGGIDDVVSKLTTDSFYATQHKIIFKHFKKLFDAGSGHDIVMVYDSIKLNANDSKIVDEDFLINLNSTIGLAHFLEQHADQLNEYASRRSLFEAGERIKAISIDTTQYDINEAISKSESILENLSNQDEVPTLSDAYDVSVSLFASIDKTMEARKRGDKVDVGVKTGFTDLDRQLGQISKSDLVIIAARPSMGKTAFAQSLMLSVSFLQQHPVLFQSAEMSKEKIGQRLVASLASINLRDIRDSDIKDKDWEFFYKATERLKASKLLIDDRARPGLSDIRKNCRIMKAKFGYVGAVFVDYLTLLKSPLSTDNNHLAVGAISKGLKAIAKEFDCPVFCLAQLSRSLESRKDRRPLMSDIRESGSIEEDADVVMFIYRDEYYEKNSKDQGIAEIIVAKARDGEVGTVRLATELQYSRFSNLNLEYLDM</sequence>
<keyword evidence="6" id="KW-0347">Helicase</keyword>
<evidence type="ECO:0000313" key="13">
    <source>
        <dbReference type="EMBL" id="ADO14423.1"/>
    </source>
</evidence>
<dbReference type="InterPro" id="IPR016136">
    <property type="entry name" value="DNA_helicase_N/primase_C"/>
</dbReference>
<dbReference type="GO" id="GO:0043139">
    <property type="term" value="F:5'-3' DNA helicase activity"/>
    <property type="evidence" value="ECO:0007669"/>
    <property type="project" value="UniProtKB-EC"/>
</dbReference>
<dbReference type="InterPro" id="IPR007692">
    <property type="entry name" value="DNA_helicase_DnaB"/>
</dbReference>
<evidence type="ECO:0000256" key="7">
    <source>
        <dbReference type="ARBA" id="ARBA00022840"/>
    </source>
</evidence>
<keyword evidence="5" id="KW-0378">Hydrolase</keyword>
<dbReference type="GO" id="GO:0003677">
    <property type="term" value="F:DNA binding"/>
    <property type="evidence" value="ECO:0007669"/>
    <property type="project" value="UniProtKB-KW"/>
</dbReference>
<dbReference type="InterPro" id="IPR027417">
    <property type="entry name" value="P-loop_NTPase"/>
</dbReference>
<dbReference type="InterPro" id="IPR007693">
    <property type="entry name" value="DNA_helicase_DnaB-like_N"/>
</dbReference>
<dbReference type="SUPFAM" id="SSF48024">
    <property type="entry name" value="N-terminal domain of DnaB helicase"/>
    <property type="match status" value="1"/>
</dbReference>
<dbReference type="NCBIfam" id="TIGR00665">
    <property type="entry name" value="DnaB"/>
    <property type="match status" value="1"/>
</dbReference>
<evidence type="ECO:0000256" key="3">
    <source>
        <dbReference type="ARBA" id="ARBA00022705"/>
    </source>
</evidence>
<dbReference type="Proteomes" id="UP000007045">
    <property type="component" value="Segment"/>
</dbReference>
<dbReference type="GO" id="GO:0006269">
    <property type="term" value="P:DNA replication, synthesis of primer"/>
    <property type="evidence" value="ECO:0007669"/>
    <property type="project" value="UniProtKB-KW"/>
</dbReference>
<evidence type="ECO:0000313" key="14">
    <source>
        <dbReference type="Proteomes" id="UP000007045"/>
    </source>
</evidence>
<protein>
    <recommendedName>
        <fullName evidence="10">DNA 5'-3' helicase</fullName>
        <ecNumber evidence="10">5.6.2.3</ecNumber>
    </recommendedName>
</protein>
<evidence type="ECO:0000259" key="12">
    <source>
        <dbReference type="PROSITE" id="PS51199"/>
    </source>
</evidence>
<evidence type="ECO:0000256" key="2">
    <source>
        <dbReference type="ARBA" id="ARBA00022515"/>
    </source>
</evidence>
<dbReference type="PANTHER" id="PTHR30153">
    <property type="entry name" value="REPLICATIVE DNA HELICASE DNAB"/>
    <property type="match status" value="1"/>
</dbReference>
<dbReference type="EMBL" id="HM368260">
    <property type="protein sequence ID" value="ADO14423.1"/>
    <property type="molecule type" value="Genomic_DNA"/>
</dbReference>
<comment type="catalytic activity">
    <reaction evidence="11">
        <text>ATP + H2O = ADP + phosphate + H(+)</text>
        <dbReference type="Rhea" id="RHEA:13065"/>
        <dbReference type="ChEBI" id="CHEBI:15377"/>
        <dbReference type="ChEBI" id="CHEBI:15378"/>
        <dbReference type="ChEBI" id="CHEBI:30616"/>
        <dbReference type="ChEBI" id="CHEBI:43474"/>
        <dbReference type="ChEBI" id="CHEBI:456216"/>
        <dbReference type="EC" id="5.6.2.3"/>
    </reaction>
</comment>
<reference evidence="13 14" key="1">
    <citation type="journal article" date="2012" name="Gene">
        <title>Bioinformatic analysis of the Acinetobacter baumannii phage AB1 genome.</title>
        <authorList>
            <person name="Li P."/>
            <person name="Chen B."/>
            <person name="Song Z."/>
            <person name="Song Y."/>
            <person name="Yang Y."/>
            <person name="Ma P."/>
            <person name="Wang H."/>
            <person name="Ying J."/>
            <person name="Ren P."/>
            <person name="Yang L."/>
            <person name="Gao G."/>
            <person name="Jin S."/>
            <person name="Bao Q."/>
            <person name="Yang H."/>
        </authorList>
    </citation>
    <scope>NUCLEOTIDE SEQUENCE [LARGE SCALE GENOMIC DNA]</scope>
    <source>
        <strain evidence="13">AB1</strain>
    </source>
</reference>
<dbReference type="Gene3D" id="1.10.860.10">
    <property type="entry name" value="DNAb Helicase, Chain A"/>
    <property type="match status" value="1"/>
</dbReference>
<dbReference type="Pfam" id="PF03796">
    <property type="entry name" value="DnaB_C"/>
    <property type="match status" value="1"/>
</dbReference>
<gene>
    <name evidence="13" type="ORF">AB1-52</name>
</gene>
<dbReference type="SMR" id="E2GLZ0"/>
<name>E2GLZ0_9CAUD</name>
<dbReference type="Pfam" id="PF00772">
    <property type="entry name" value="DnaB"/>
    <property type="match status" value="1"/>
</dbReference>
<feature type="domain" description="SF4 helicase" evidence="12">
    <location>
        <begin position="178"/>
        <end position="444"/>
    </location>
</feature>
<keyword evidence="7" id="KW-0067">ATP-binding</keyword>
<keyword evidence="8" id="KW-0238">DNA-binding</keyword>
<evidence type="ECO:0000256" key="6">
    <source>
        <dbReference type="ARBA" id="ARBA00022806"/>
    </source>
</evidence>
<dbReference type="PROSITE" id="PS51199">
    <property type="entry name" value="SF4_HELICASE"/>
    <property type="match status" value="1"/>
</dbReference>
<organism evidence="13 14">
    <name type="scientific">Acinetobacter phage AB1</name>
    <dbReference type="NCBI Taxonomy" id="889876"/>
    <lineage>
        <taxon>Viruses</taxon>
        <taxon>Duplodnaviria</taxon>
        <taxon>Heunggongvirae</taxon>
        <taxon>Uroviricota</taxon>
        <taxon>Caudoviricetes</taxon>
        <taxon>Obolenskvirus</taxon>
        <taxon>Obolenskvirus AB1</taxon>
    </lineage>
</organism>
<evidence type="ECO:0000256" key="5">
    <source>
        <dbReference type="ARBA" id="ARBA00022801"/>
    </source>
</evidence>
<dbReference type="InterPro" id="IPR007694">
    <property type="entry name" value="DNA_helicase_DnaB-like_C"/>
</dbReference>
<evidence type="ECO:0000256" key="9">
    <source>
        <dbReference type="ARBA" id="ARBA00023235"/>
    </source>
</evidence>
<keyword evidence="4" id="KW-0547">Nucleotide-binding</keyword>
<dbReference type="Gene3D" id="3.40.50.300">
    <property type="entry name" value="P-loop containing nucleotide triphosphate hydrolases"/>
    <property type="match status" value="1"/>
</dbReference>
<evidence type="ECO:0000256" key="8">
    <source>
        <dbReference type="ARBA" id="ARBA00023125"/>
    </source>
</evidence>
<evidence type="ECO:0000256" key="10">
    <source>
        <dbReference type="ARBA" id="ARBA00044969"/>
    </source>
</evidence>
<evidence type="ECO:0000256" key="1">
    <source>
        <dbReference type="ARBA" id="ARBA00008428"/>
    </source>
</evidence>
<dbReference type="SUPFAM" id="SSF52540">
    <property type="entry name" value="P-loop containing nucleoside triphosphate hydrolases"/>
    <property type="match status" value="1"/>
</dbReference>
<dbReference type="PANTHER" id="PTHR30153:SF2">
    <property type="entry name" value="REPLICATIVE DNA HELICASE"/>
    <property type="match status" value="1"/>
</dbReference>
<proteinExistence type="inferred from homology"/>
<keyword evidence="9" id="KW-0413">Isomerase</keyword>
<keyword evidence="3" id="KW-0235">DNA replication</keyword>
<evidence type="ECO:0000256" key="11">
    <source>
        <dbReference type="ARBA" id="ARBA00048954"/>
    </source>
</evidence>
<dbReference type="InterPro" id="IPR036185">
    <property type="entry name" value="DNA_heli_DnaB-like_N_sf"/>
</dbReference>
<dbReference type="GO" id="GO:0016787">
    <property type="term" value="F:hydrolase activity"/>
    <property type="evidence" value="ECO:0007669"/>
    <property type="project" value="UniProtKB-KW"/>
</dbReference>
<keyword evidence="2" id="KW-0639">Primosome</keyword>